<dbReference type="InterPro" id="IPR027417">
    <property type="entry name" value="P-loop_NTPase"/>
</dbReference>
<dbReference type="SUPFAM" id="SSF52540">
    <property type="entry name" value="P-loop containing nucleoside triphosphate hydrolases"/>
    <property type="match status" value="1"/>
</dbReference>
<dbReference type="AlphaFoldDB" id="A0A917AI47"/>
<reference evidence="5" key="1">
    <citation type="journal article" date="2014" name="Int. J. Syst. Evol. Microbiol.">
        <title>Complete genome sequence of Corynebacterium casei LMG S-19264T (=DSM 44701T), isolated from a smear-ripened cheese.</title>
        <authorList>
            <consortium name="US DOE Joint Genome Institute (JGI-PGF)"/>
            <person name="Walter F."/>
            <person name="Albersmeier A."/>
            <person name="Kalinowski J."/>
            <person name="Ruckert C."/>
        </authorList>
    </citation>
    <scope>NUCLEOTIDE SEQUENCE</scope>
    <source>
        <strain evidence="5">CGMCC 1.12698</strain>
    </source>
</reference>
<evidence type="ECO:0000313" key="5">
    <source>
        <dbReference type="EMBL" id="GGE54781.1"/>
    </source>
</evidence>
<feature type="coiled-coil region" evidence="1">
    <location>
        <begin position="1043"/>
        <end position="1121"/>
    </location>
</feature>
<dbReference type="InterPro" id="IPR058038">
    <property type="entry name" value="BREX_BrxC_wHTH"/>
</dbReference>
<dbReference type="Proteomes" id="UP000605259">
    <property type="component" value="Unassembled WGS sequence"/>
</dbReference>
<dbReference type="Pfam" id="PF25792">
    <property type="entry name" value="BREX_BrxC_helical"/>
    <property type="match status" value="1"/>
</dbReference>
<accession>A0A917AI47</accession>
<gene>
    <name evidence="5" type="ORF">GCM10007140_01360</name>
</gene>
<feature type="domain" description="Probable ATP-binding protein BrxC 4th six-stranded beta-sheet" evidence="4">
    <location>
        <begin position="561"/>
        <end position="727"/>
    </location>
</feature>
<dbReference type="InterPro" id="IPR047679">
    <property type="entry name" value="BREX_BrxC"/>
</dbReference>
<feature type="domain" description="Probable ATP-binding protein BrxC winged helix-turn-helix" evidence="2">
    <location>
        <begin position="735"/>
        <end position="856"/>
    </location>
</feature>
<organism evidence="5 6">
    <name type="scientific">Priestia taiwanensis</name>
    <dbReference type="NCBI Taxonomy" id="1347902"/>
    <lineage>
        <taxon>Bacteria</taxon>
        <taxon>Bacillati</taxon>
        <taxon>Bacillota</taxon>
        <taxon>Bacilli</taxon>
        <taxon>Bacillales</taxon>
        <taxon>Bacillaceae</taxon>
        <taxon>Priestia</taxon>
    </lineage>
</organism>
<protein>
    <recommendedName>
        <fullName evidence="7">BREX system P-loop protein BrxC</fullName>
    </recommendedName>
</protein>
<evidence type="ECO:0000313" key="6">
    <source>
        <dbReference type="Proteomes" id="UP000605259"/>
    </source>
</evidence>
<evidence type="ECO:0008006" key="7">
    <source>
        <dbReference type="Google" id="ProtNLM"/>
    </source>
</evidence>
<dbReference type="NCBIfam" id="NF033441">
    <property type="entry name" value="BREX_BrxC"/>
    <property type="match status" value="1"/>
</dbReference>
<feature type="domain" description="Probable ATP-binding protein BrxC alpha-helical" evidence="3">
    <location>
        <begin position="866"/>
        <end position="991"/>
    </location>
</feature>
<dbReference type="RefSeq" id="WP_188386543.1">
    <property type="nucleotide sequence ID" value="NZ_BMFK01000001.1"/>
</dbReference>
<proteinExistence type="predicted"/>
<dbReference type="InterPro" id="IPR058037">
    <property type="entry name" value="BREX_BrxC_helical"/>
</dbReference>
<evidence type="ECO:0000259" key="2">
    <source>
        <dbReference type="Pfam" id="PF25791"/>
    </source>
</evidence>
<evidence type="ECO:0000259" key="4">
    <source>
        <dbReference type="Pfam" id="PF25796"/>
    </source>
</evidence>
<evidence type="ECO:0000256" key="1">
    <source>
        <dbReference type="SAM" id="Coils"/>
    </source>
</evidence>
<reference evidence="5" key="2">
    <citation type="submission" date="2020-09" db="EMBL/GenBank/DDBJ databases">
        <authorList>
            <person name="Sun Q."/>
            <person name="Zhou Y."/>
        </authorList>
    </citation>
    <scope>NUCLEOTIDE SEQUENCE</scope>
    <source>
        <strain evidence="5">CGMCC 1.12698</strain>
    </source>
</reference>
<dbReference type="InterPro" id="IPR058036">
    <property type="entry name" value="BREX_BrxC_4th"/>
</dbReference>
<sequence>MLQDSFTIKELFKKDIDREINGVVQAEQRDEKVIQDELEEYVMTKEISENMAYFFKNYSYSFDNETTKMGAWISGFFGSGKSHFLKILSYLLNNETVYGKRAVDFFLDKTADQELLDHMQQSASYNSEAILFNVDSKSAGGKKEKATIVDVFLKVFNEHLGYSSTPWIANLERQLVEEGVYSQFVERFEEIDGTKWIDSRARLLFKKKSFVEALVQLDYTQDTAESVLAAANKNFEMSLDDFAKLVAEHVHKQGENYRLAFLVDEIGQYIGDNTDLMLNLQTLTENLGKQCLGKVWVIVTSQEQIDAVTKIKGTEEFSKIQGRFATKIHLTSSNTDEVIKRRLLEKTAATADRLQIDFDQIGQSLNNTLTFEKEKSVLQNGFKNAEEYASIYPFVPYQVELLQRVFNKVRRQGEAGAHLSQGERSLLNAFQEVAIQLKEEDTNQLARFSQFYETVKRFLSTSVSSTITDAAKREGIEEFDIEVLKVLFMIKGIDEVKATVDNITTLLVDSVDCIKNDLKRQVTQSLINLRRKLLIAENADRTFVFLSDDEQEINREIQNESVNEANVIDALGKMFYEEIVQMKSYRYQKTHDFEFNKAFDTYNRGGKTNALTLHVYIGDDAESGARAAANSGNMIMYIPDNYMEKFYEPMQYAKKIEAFANKKFSTSLTEKQKRILEEKRQQISDFEMKAKEALAEAATNAMYFIQGQDYGFKGTLEAQLQSAFEILVRNTYSYLSYIDEPVPVKNANEVIYEWATKGLPARLDGTFANHLAYDTVVRFLEESRGRQIVTVKVLVDKFKDVPYGWSDHDVAGIVGAMLYNKKLKLTYASESFDATHAQFVARITKASEREKVVLEAQIGIPSRVRKDVVEVMRELFNFYDIGETYDEVAKSIREQLKKHFIEPIEDMQRTKQREDQQYPYPGGIALSKMKNSVTDLTSITKQESFVEEFIELDEDLEEWLEDVQHLDSFYRGNALRHFDESVRVLKDRRDDLEVAQNDIEVQKVKNNIISILTSDNPYKQIPNLPILNDELKKGLSAFVKREIGTQLEQMEAIRRDMENLQSRYENIDSIKAVVQGKLADLQQRIEQMQDIESISRVYTYTQMATTDYRRLEDKVQELYEEYIAGEDGGIEVEVEIVEMNASQLISASLPTGQFEIKNSQDLKQWLSKLEVEISKELNQRKTVMIKK</sequence>
<name>A0A917AI47_9BACI</name>
<dbReference type="EMBL" id="BMFK01000001">
    <property type="protein sequence ID" value="GGE54781.1"/>
    <property type="molecule type" value="Genomic_DNA"/>
</dbReference>
<dbReference type="Pfam" id="PF25791">
    <property type="entry name" value="WHD_BREX_BrxC"/>
    <property type="match status" value="1"/>
</dbReference>
<comment type="caution">
    <text evidence="5">The sequence shown here is derived from an EMBL/GenBank/DDBJ whole genome shotgun (WGS) entry which is preliminary data.</text>
</comment>
<keyword evidence="1" id="KW-0175">Coiled coil</keyword>
<evidence type="ECO:0000259" key="3">
    <source>
        <dbReference type="Pfam" id="PF25792"/>
    </source>
</evidence>
<dbReference type="Pfam" id="PF25796">
    <property type="entry name" value="BREX_BrxC_4th"/>
    <property type="match status" value="1"/>
</dbReference>
<keyword evidence="6" id="KW-1185">Reference proteome</keyword>